<dbReference type="STRING" id="295108.HT99x_01839"/>
<evidence type="ECO:0000256" key="1">
    <source>
        <dbReference type="ARBA" id="ARBA00010541"/>
    </source>
</evidence>
<dbReference type="PANTHER" id="PTHR43343">
    <property type="entry name" value="PEPTIDASE S12"/>
    <property type="match status" value="1"/>
</dbReference>
<dbReference type="SUPFAM" id="SSF50156">
    <property type="entry name" value="PDZ domain-like"/>
    <property type="match status" value="1"/>
</dbReference>
<dbReference type="InterPro" id="IPR036034">
    <property type="entry name" value="PDZ_sf"/>
</dbReference>
<evidence type="ECO:0000313" key="7">
    <source>
        <dbReference type="EMBL" id="MCS5710125.1"/>
    </source>
</evidence>
<dbReference type="GO" id="GO:0006508">
    <property type="term" value="P:proteolysis"/>
    <property type="evidence" value="ECO:0007669"/>
    <property type="project" value="UniProtKB-KW"/>
</dbReference>
<evidence type="ECO:0000256" key="4">
    <source>
        <dbReference type="ARBA" id="ARBA00022825"/>
    </source>
</evidence>
<dbReference type="PANTHER" id="PTHR43343:SF3">
    <property type="entry name" value="PROTEASE DO-LIKE 8, CHLOROPLASTIC"/>
    <property type="match status" value="1"/>
</dbReference>
<protein>
    <submittedName>
        <fullName evidence="6">Putative periplasmic serine endoprotease DegP-like</fullName>
        <ecNumber evidence="6">3.4.21.107</ecNumber>
    </submittedName>
    <submittedName>
        <fullName evidence="7">Trypsin-like peptidase domain-containing protein</fullName>
    </submittedName>
</protein>
<dbReference type="Pfam" id="PF13365">
    <property type="entry name" value="Trypsin_2"/>
    <property type="match status" value="1"/>
</dbReference>
<dbReference type="SMART" id="SM00228">
    <property type="entry name" value="PDZ"/>
    <property type="match status" value="1"/>
</dbReference>
<dbReference type="InterPro" id="IPR051201">
    <property type="entry name" value="Chloro_Bact_Ser_Proteases"/>
</dbReference>
<dbReference type="EMBL" id="LKAJ02000001">
    <property type="protein sequence ID" value="MCS5710125.1"/>
    <property type="molecule type" value="Genomic_DNA"/>
</dbReference>
<dbReference type="EC" id="3.4.21.107" evidence="6"/>
<proteinExistence type="inferred from homology"/>
<dbReference type="Gene3D" id="2.40.10.120">
    <property type="match status" value="1"/>
</dbReference>
<keyword evidence="4" id="KW-0720">Serine protease</keyword>
<dbReference type="SUPFAM" id="SSF50494">
    <property type="entry name" value="Trypsin-like serine proteases"/>
    <property type="match status" value="1"/>
</dbReference>
<keyword evidence="8" id="KW-1185">Reference proteome</keyword>
<evidence type="ECO:0000256" key="2">
    <source>
        <dbReference type="ARBA" id="ARBA00022670"/>
    </source>
</evidence>
<comment type="caution">
    <text evidence="6">The sequence shown here is derived from an EMBL/GenBank/DDBJ whole genome shotgun (WGS) entry which is preliminary data.</text>
</comment>
<feature type="domain" description="PDZ" evidence="5">
    <location>
        <begin position="267"/>
        <end position="351"/>
    </location>
</feature>
<dbReference type="OrthoDB" id="9758917at2"/>
<sequence length="395" mass="42206">MPLIKSRLFKQAKMLVTFLVIALLSPVVLGKLDFWKTSQASPQFKSPNESISYPQSPTSYSEAISRASPAVVSIHSTKALPKDANNPLRDPFFRYFFGDTRNMQIPQEMQTGIGSGVIVTKDGYILTNNHVIQDADEITVKMSDGRSAKAKAVGSDPETDLAILKIDQKDLPIIAIGNSEALKVGDVVFAIGNPFGVGQTVTQGIISATHRTDLGISTFENFIQTDAAINPGNSGGALIDANGNLIGINNAIYTRTGGYQGIGFAIPISLAKDVMSELINQGHVTRGWLGISLGKLTDDIRKSINYPTGEGAVIAGIIRGGPAFTAGLRPGDVIISIDGKETSTPSEALSITSKLKPDTAYPIAIVRNGETLDFRVVVTKRPVKAKIEQNPTEQQ</sequence>
<evidence type="ECO:0000259" key="5">
    <source>
        <dbReference type="PROSITE" id="PS50106"/>
    </source>
</evidence>
<reference evidence="7" key="2">
    <citation type="journal article" date="2016" name="Genome Announc.">
        <title>Draft Genome Sequences of Two Novel Amoeba-Resistant Intranuclear Bacteria, 'Candidatus Berkiella cookevillensis' and 'Candidatus Berkiella aquae'.</title>
        <authorList>
            <person name="Mehari Y.T."/>
            <person name="Arivett B.A."/>
            <person name="Farone A.L."/>
            <person name="Gunderson J.H."/>
            <person name="Farone M.B."/>
        </authorList>
    </citation>
    <scope>NUCLEOTIDE SEQUENCE</scope>
    <source>
        <strain evidence="7">HT99</strain>
    </source>
</reference>
<dbReference type="FunFam" id="2.40.10.10:FF:000001">
    <property type="entry name" value="Periplasmic serine protease DegS"/>
    <property type="match status" value="1"/>
</dbReference>
<dbReference type="Proteomes" id="UP000051497">
    <property type="component" value="Unassembled WGS sequence"/>
</dbReference>
<dbReference type="RefSeq" id="WP_075066466.1">
    <property type="nucleotide sequence ID" value="NZ_LKAJ02000001.1"/>
</dbReference>
<dbReference type="PROSITE" id="PS50106">
    <property type="entry name" value="PDZ"/>
    <property type="match status" value="1"/>
</dbReference>
<evidence type="ECO:0000313" key="6">
    <source>
        <dbReference type="EMBL" id="KRG20919.1"/>
    </source>
</evidence>
<reference evidence="6" key="1">
    <citation type="submission" date="2015-09" db="EMBL/GenBank/DDBJ databases">
        <title>Draft Genome Sequences of Two Novel Amoeba-resistant Intranuclear Bacteria, Candidatus Berkiella cookevillensis and Candidatus Berkiella aquae.</title>
        <authorList>
            <person name="Mehari Y.T."/>
            <person name="Arivett B.A."/>
            <person name="Farone A.L."/>
            <person name="Gunderson J.H."/>
            <person name="Farone M.B."/>
        </authorList>
    </citation>
    <scope>NUCLEOTIDE SEQUENCE [LARGE SCALE GENOMIC DNA]</scope>
    <source>
        <strain evidence="6">HT99</strain>
    </source>
</reference>
<dbReference type="EMBL" id="LKAJ01000007">
    <property type="protein sequence ID" value="KRG20919.1"/>
    <property type="molecule type" value="Genomic_DNA"/>
</dbReference>
<dbReference type="AlphaFoldDB" id="A0A0Q9YW42"/>
<keyword evidence="2 6" id="KW-0645">Protease</keyword>
<organism evidence="6">
    <name type="scientific">Candidatus Berkiella aquae</name>
    <dbReference type="NCBI Taxonomy" id="295108"/>
    <lineage>
        <taxon>Bacteria</taxon>
        <taxon>Pseudomonadati</taxon>
        <taxon>Pseudomonadota</taxon>
        <taxon>Gammaproteobacteria</taxon>
        <taxon>Candidatus Berkiellales</taxon>
        <taxon>Candidatus Berkiellaceae</taxon>
        <taxon>Candidatus Berkiella</taxon>
    </lineage>
</organism>
<dbReference type="GO" id="GO:0004252">
    <property type="term" value="F:serine-type endopeptidase activity"/>
    <property type="evidence" value="ECO:0007669"/>
    <property type="project" value="InterPro"/>
</dbReference>
<dbReference type="Pfam" id="PF13180">
    <property type="entry name" value="PDZ_2"/>
    <property type="match status" value="1"/>
</dbReference>
<name>A0A0Q9YW42_9GAMM</name>
<gene>
    <name evidence="6" type="primary">mucD_2</name>
    <name evidence="7" type="ORF">HT99x_001650</name>
    <name evidence="6" type="ORF">HT99x_01839</name>
</gene>
<accession>A0A0Q9YW42</accession>
<dbReference type="InterPro" id="IPR001940">
    <property type="entry name" value="Peptidase_S1C"/>
</dbReference>
<dbReference type="PRINTS" id="PR00834">
    <property type="entry name" value="PROTEASES2C"/>
</dbReference>
<dbReference type="Gene3D" id="2.30.42.10">
    <property type="match status" value="1"/>
</dbReference>
<comment type="similarity">
    <text evidence="1">Belongs to the peptidase S1C family.</text>
</comment>
<dbReference type="InterPro" id="IPR009003">
    <property type="entry name" value="Peptidase_S1_PA"/>
</dbReference>
<dbReference type="InterPro" id="IPR001478">
    <property type="entry name" value="PDZ"/>
</dbReference>
<evidence type="ECO:0000256" key="3">
    <source>
        <dbReference type="ARBA" id="ARBA00022801"/>
    </source>
</evidence>
<evidence type="ECO:0000313" key="8">
    <source>
        <dbReference type="Proteomes" id="UP000051497"/>
    </source>
</evidence>
<reference evidence="7" key="3">
    <citation type="submission" date="2021-06" db="EMBL/GenBank/DDBJ databases">
        <title>Genomic Description and Analysis of Intracellular Bacteria, Candidatus Berkiella cookevillensis and Candidatus Berkiella aquae.</title>
        <authorList>
            <person name="Kidane D.T."/>
            <person name="Mehari Y.T."/>
            <person name="Rice F.C."/>
            <person name="Arivett B.A."/>
            <person name="Farone A.L."/>
            <person name="Berk S.G."/>
            <person name="Farone M.B."/>
        </authorList>
    </citation>
    <scope>NUCLEOTIDE SEQUENCE</scope>
    <source>
        <strain evidence="7">HT99</strain>
    </source>
</reference>
<keyword evidence="3 6" id="KW-0378">Hydrolase</keyword>
<dbReference type="PATRIC" id="fig|1590043.3.peg.1877"/>